<proteinExistence type="predicted"/>
<dbReference type="PANTHER" id="PTHR43290:SF2">
    <property type="entry name" value="MEVALONATE KINASE"/>
    <property type="match status" value="1"/>
</dbReference>
<dbReference type="GO" id="GO:0005829">
    <property type="term" value="C:cytosol"/>
    <property type="evidence" value="ECO:0007669"/>
    <property type="project" value="TreeGrafter"/>
</dbReference>
<dbReference type="GO" id="GO:0005524">
    <property type="term" value="F:ATP binding"/>
    <property type="evidence" value="ECO:0007669"/>
    <property type="project" value="InterPro"/>
</dbReference>
<keyword evidence="3" id="KW-0418">Kinase</keyword>
<dbReference type="Gene3D" id="3.30.70.890">
    <property type="entry name" value="GHMP kinase, C-terminal domain"/>
    <property type="match status" value="2"/>
</dbReference>
<dbReference type="OrthoDB" id="1652964at2759"/>
<dbReference type="PRINTS" id="PR00959">
    <property type="entry name" value="MEVGALKINASE"/>
</dbReference>
<gene>
    <name evidence="6" type="ORF">AMK59_1006</name>
</gene>
<evidence type="ECO:0000313" key="6">
    <source>
        <dbReference type="EMBL" id="KRT86158.1"/>
    </source>
</evidence>
<dbReference type="SUPFAM" id="SSF55060">
    <property type="entry name" value="GHMP Kinase, C-terminal domain"/>
    <property type="match status" value="1"/>
</dbReference>
<evidence type="ECO:0000256" key="2">
    <source>
        <dbReference type="ARBA" id="ARBA00022679"/>
    </source>
</evidence>
<dbReference type="InterPro" id="IPR020568">
    <property type="entry name" value="Ribosomal_Su5_D2-typ_SF"/>
</dbReference>
<dbReference type="SUPFAM" id="SSF54211">
    <property type="entry name" value="Ribosomal protein S5 domain 2-like"/>
    <property type="match status" value="1"/>
</dbReference>
<organism evidence="6 7">
    <name type="scientific">Oryctes borbonicus</name>
    <dbReference type="NCBI Taxonomy" id="1629725"/>
    <lineage>
        <taxon>Eukaryota</taxon>
        <taxon>Metazoa</taxon>
        <taxon>Ecdysozoa</taxon>
        <taxon>Arthropoda</taxon>
        <taxon>Hexapoda</taxon>
        <taxon>Insecta</taxon>
        <taxon>Pterygota</taxon>
        <taxon>Neoptera</taxon>
        <taxon>Endopterygota</taxon>
        <taxon>Coleoptera</taxon>
        <taxon>Polyphaga</taxon>
        <taxon>Scarabaeiformia</taxon>
        <taxon>Scarabaeidae</taxon>
        <taxon>Dynastinae</taxon>
        <taxon>Oryctes</taxon>
    </lineage>
</organism>
<dbReference type="InterPro" id="IPR013750">
    <property type="entry name" value="GHMP_kinase_C_dom"/>
</dbReference>
<evidence type="ECO:0000313" key="7">
    <source>
        <dbReference type="Proteomes" id="UP000051574"/>
    </source>
</evidence>
<dbReference type="GO" id="GO:0019287">
    <property type="term" value="P:isopentenyl diphosphate biosynthetic process, mevalonate pathway"/>
    <property type="evidence" value="ECO:0007669"/>
    <property type="project" value="TreeGrafter"/>
</dbReference>
<name>A0A0T6BFY7_9SCAR</name>
<dbReference type="Gene3D" id="3.30.230.10">
    <property type="match status" value="1"/>
</dbReference>
<evidence type="ECO:0000256" key="1">
    <source>
        <dbReference type="ARBA" id="ARBA00022490"/>
    </source>
</evidence>
<feature type="domain" description="GHMP kinase C-terminal" evidence="5">
    <location>
        <begin position="196"/>
        <end position="266"/>
    </location>
</feature>
<dbReference type="AlphaFoldDB" id="A0A0T6BFY7"/>
<accession>A0A0T6BFY7</accession>
<keyword evidence="2" id="KW-0808">Transferase</keyword>
<dbReference type="GO" id="GO:0006695">
    <property type="term" value="P:cholesterol biosynthetic process"/>
    <property type="evidence" value="ECO:0007669"/>
    <property type="project" value="TreeGrafter"/>
</dbReference>
<keyword evidence="4" id="KW-0460">Magnesium</keyword>
<dbReference type="InterPro" id="IPR036554">
    <property type="entry name" value="GHMP_kinase_C_sf"/>
</dbReference>
<protein>
    <recommendedName>
        <fullName evidence="5">GHMP kinase C-terminal domain-containing protein</fullName>
    </recommendedName>
</protein>
<dbReference type="PANTHER" id="PTHR43290">
    <property type="entry name" value="MEVALONATE KINASE"/>
    <property type="match status" value="1"/>
</dbReference>
<dbReference type="InterPro" id="IPR014721">
    <property type="entry name" value="Ribsml_uS5_D2-typ_fold_subgr"/>
</dbReference>
<dbReference type="GO" id="GO:0004496">
    <property type="term" value="F:mevalonate kinase activity"/>
    <property type="evidence" value="ECO:0007669"/>
    <property type="project" value="InterPro"/>
</dbReference>
<keyword evidence="1" id="KW-0963">Cytoplasm</keyword>
<dbReference type="InterPro" id="IPR006205">
    <property type="entry name" value="Mev_gal_kin"/>
</dbReference>
<comment type="caution">
    <text evidence="6">The sequence shown here is derived from an EMBL/GenBank/DDBJ whole genome shotgun (WGS) entry which is preliminary data.</text>
</comment>
<dbReference type="EMBL" id="LJIG01000782">
    <property type="protein sequence ID" value="KRT86158.1"/>
    <property type="molecule type" value="Genomic_DNA"/>
</dbReference>
<evidence type="ECO:0000256" key="4">
    <source>
        <dbReference type="ARBA" id="ARBA00022842"/>
    </source>
</evidence>
<sequence length="284" mass="31804">MVGIAAVFYQYVRYKTLKDKKEYNPKVINKRDLDLISRWAFSAEKILHGTPSGLDNTICTFGSMVEFRKNSSIKLIELKSKLRVLLINSKVPKDTKALVDKVLILKQNYPAVVDNILVAMEHISCTAAQELLKLDEMYCSERLLKQNYPAVVDNILVAMENISCTAAQELLKLDEMYCSERLTSEERERRIGDIYKRLEDLVDFNQNLLRSLQVSHPSLEKICSILADGGLHGKLTGAGGGGYVFAIIPAAFNEMNLKDIIEKLNGHGFDTDLTDLGGPGLVFT</sequence>
<dbReference type="Pfam" id="PF08544">
    <property type="entry name" value="GHMP_kinases_C"/>
    <property type="match status" value="1"/>
</dbReference>
<evidence type="ECO:0000256" key="3">
    <source>
        <dbReference type="ARBA" id="ARBA00022777"/>
    </source>
</evidence>
<reference evidence="6 7" key="1">
    <citation type="submission" date="2015-09" db="EMBL/GenBank/DDBJ databases">
        <title>Draft genome of the scarab beetle Oryctes borbonicus.</title>
        <authorList>
            <person name="Meyer J.M."/>
            <person name="Markov G.V."/>
            <person name="Baskaran P."/>
            <person name="Herrmann M."/>
            <person name="Sommer R.J."/>
            <person name="Roedelsperger C."/>
        </authorList>
    </citation>
    <scope>NUCLEOTIDE SEQUENCE [LARGE SCALE GENOMIC DNA]</scope>
    <source>
        <strain evidence="6">OB123</strain>
        <tissue evidence="6">Whole animal</tissue>
    </source>
</reference>
<dbReference type="Proteomes" id="UP000051574">
    <property type="component" value="Unassembled WGS sequence"/>
</dbReference>
<evidence type="ECO:0000259" key="5">
    <source>
        <dbReference type="Pfam" id="PF08544"/>
    </source>
</evidence>
<keyword evidence="7" id="KW-1185">Reference proteome</keyword>